<evidence type="ECO:0000256" key="2">
    <source>
        <dbReference type="ARBA" id="ARBA00006374"/>
    </source>
</evidence>
<evidence type="ECO:0000256" key="4">
    <source>
        <dbReference type="ARBA" id="ARBA00023242"/>
    </source>
</evidence>
<dbReference type="Pfam" id="PF05997">
    <property type="entry name" value="Nop52"/>
    <property type="match status" value="1"/>
</dbReference>
<dbReference type="InterPro" id="IPR010301">
    <property type="entry name" value="RRP1"/>
</dbReference>
<gene>
    <name evidence="6" type="ORF">QCA50_013008</name>
</gene>
<dbReference type="GO" id="GO:0006364">
    <property type="term" value="P:rRNA processing"/>
    <property type="evidence" value="ECO:0007669"/>
    <property type="project" value="UniProtKB-KW"/>
</dbReference>
<keyword evidence="4" id="KW-0539">Nucleus</keyword>
<comment type="subcellular location">
    <subcellularLocation>
        <location evidence="1">Nucleus</location>
    </subcellularLocation>
</comment>
<dbReference type="GO" id="GO:0030688">
    <property type="term" value="C:preribosome, small subunit precursor"/>
    <property type="evidence" value="ECO:0007669"/>
    <property type="project" value="InterPro"/>
</dbReference>
<comment type="caution">
    <text evidence="6">The sequence shown here is derived from an EMBL/GenBank/DDBJ whole genome shotgun (WGS) entry which is preliminary data.</text>
</comment>
<evidence type="ECO:0000256" key="3">
    <source>
        <dbReference type="ARBA" id="ARBA00022552"/>
    </source>
</evidence>
<reference evidence="6 7" key="1">
    <citation type="submission" date="2022-09" db="EMBL/GenBank/DDBJ databases">
        <authorList>
            <person name="Palmer J.M."/>
        </authorList>
    </citation>
    <scope>NUCLEOTIDE SEQUENCE [LARGE SCALE GENOMIC DNA]</scope>
    <source>
        <strain evidence="6 7">DSM 7382</strain>
    </source>
</reference>
<dbReference type="EMBL" id="JASBNA010000028">
    <property type="protein sequence ID" value="KAK7684032.1"/>
    <property type="molecule type" value="Genomic_DNA"/>
</dbReference>
<dbReference type="PANTHER" id="PTHR13026:SF0">
    <property type="entry name" value="RIBOSOMAL RNA PROCESSING 1B"/>
    <property type="match status" value="1"/>
</dbReference>
<dbReference type="Proteomes" id="UP001385951">
    <property type="component" value="Unassembled WGS sequence"/>
</dbReference>
<evidence type="ECO:0000256" key="5">
    <source>
        <dbReference type="SAM" id="MobiDB-lite"/>
    </source>
</evidence>
<evidence type="ECO:0000313" key="6">
    <source>
        <dbReference type="EMBL" id="KAK7684032.1"/>
    </source>
</evidence>
<comment type="similarity">
    <text evidence="2">Belongs to the RRP1 family.</text>
</comment>
<feature type="region of interest" description="Disordered" evidence="5">
    <location>
        <begin position="245"/>
        <end position="268"/>
    </location>
</feature>
<keyword evidence="7" id="KW-1185">Reference proteome</keyword>
<evidence type="ECO:0000256" key="1">
    <source>
        <dbReference type="ARBA" id="ARBA00004123"/>
    </source>
</evidence>
<dbReference type="GO" id="GO:0005634">
    <property type="term" value="C:nucleus"/>
    <property type="evidence" value="ECO:0007669"/>
    <property type="project" value="UniProtKB-SubCell"/>
</dbReference>
<evidence type="ECO:0000313" key="7">
    <source>
        <dbReference type="Proteomes" id="UP001385951"/>
    </source>
</evidence>
<organism evidence="6 7">
    <name type="scientific">Cerrena zonata</name>
    <dbReference type="NCBI Taxonomy" id="2478898"/>
    <lineage>
        <taxon>Eukaryota</taxon>
        <taxon>Fungi</taxon>
        <taxon>Dikarya</taxon>
        <taxon>Basidiomycota</taxon>
        <taxon>Agaricomycotina</taxon>
        <taxon>Agaricomycetes</taxon>
        <taxon>Polyporales</taxon>
        <taxon>Cerrenaceae</taxon>
        <taxon>Cerrena</taxon>
    </lineage>
</organism>
<accession>A0AAW0FXK9</accession>
<feature type="compositionally biased region" description="Acidic residues" evidence="5">
    <location>
        <begin position="247"/>
        <end position="262"/>
    </location>
</feature>
<keyword evidence="3" id="KW-0698">rRNA processing</keyword>
<protein>
    <submittedName>
        <fullName evidence="6">Uncharacterized protein</fullName>
    </submittedName>
</protein>
<dbReference type="PANTHER" id="PTHR13026">
    <property type="entry name" value="NNP-1 PROTEIN NOVEL NUCLEAR PROTEIN 1 NOP52"/>
    <property type="match status" value="1"/>
</dbReference>
<proteinExistence type="inferred from homology"/>
<dbReference type="AlphaFoldDB" id="A0AAW0FXK9"/>
<sequence length="268" mass="31655">MSEKQTSTFVKKLASNDRKTREAAFEALGNYLKSRSSSKLSLLEMEKLWKGLYFAMWFCDKAGPQEKLAQELANLFSDVIPAASYSTFHEAFWVILIKEWPSIDQWRIDKYYLTIRRILRQNFIRLQKHGWEEEEINEFLQVLERHVLSGDKSVPVALPYHLCDIYIDEIETVLFADLEEADLEENEEQFKEVFRQKLDIVEKTPVEKLLSPFAKLNKSALLKTLRIKCKEEVLEDQRLKDWGVFENDTDNESEEDDEEEEEWKVSNV</sequence>
<name>A0AAW0FXK9_9APHY</name>